<comment type="caution">
    <text evidence="1">The sequence shown here is derived from an EMBL/GenBank/DDBJ whole genome shotgun (WGS) entry which is preliminary data.</text>
</comment>
<accession>A0A7K3WII3</accession>
<dbReference type="InterPro" id="IPR045592">
    <property type="entry name" value="DUF6461"/>
</dbReference>
<dbReference type="EMBL" id="JAAGWK010000031">
    <property type="protein sequence ID" value="NEL56244.1"/>
    <property type="molecule type" value="Genomic_DNA"/>
</dbReference>
<dbReference type="Pfam" id="PF20062">
    <property type="entry name" value="DUF6461"/>
    <property type="match status" value="1"/>
</dbReference>
<keyword evidence="2" id="KW-1185">Reference proteome</keyword>
<evidence type="ECO:0000313" key="2">
    <source>
        <dbReference type="Proteomes" id="UP000470470"/>
    </source>
</evidence>
<gene>
    <name evidence="1" type="ORF">G1H19_19910</name>
</gene>
<dbReference type="AlphaFoldDB" id="A0A7K3WII3"/>
<proteinExistence type="predicted"/>
<protein>
    <submittedName>
        <fullName evidence="1">Uncharacterized protein</fullName>
    </submittedName>
</protein>
<evidence type="ECO:0000313" key="1">
    <source>
        <dbReference type="EMBL" id="NEL56244.1"/>
    </source>
</evidence>
<dbReference type="Proteomes" id="UP000470470">
    <property type="component" value="Unassembled WGS sequence"/>
</dbReference>
<organism evidence="1 2">
    <name type="scientific">Goekera deserti</name>
    <dbReference type="NCBI Taxonomy" id="2497753"/>
    <lineage>
        <taxon>Bacteria</taxon>
        <taxon>Bacillati</taxon>
        <taxon>Actinomycetota</taxon>
        <taxon>Actinomycetes</taxon>
        <taxon>Geodermatophilales</taxon>
        <taxon>Geodermatophilaceae</taxon>
        <taxon>Goekera</taxon>
    </lineage>
</organism>
<reference evidence="1 2" key="1">
    <citation type="submission" date="2020-02" db="EMBL/GenBank/DDBJ databases">
        <title>The whole genome sequence of CPCC 205119.</title>
        <authorList>
            <person name="Jiang Z."/>
        </authorList>
    </citation>
    <scope>NUCLEOTIDE SEQUENCE [LARGE SCALE GENOMIC DNA]</scope>
    <source>
        <strain evidence="1 2">CPCC 205119</strain>
    </source>
</reference>
<name>A0A7K3WII3_9ACTN</name>
<dbReference type="RefSeq" id="WP_152727473.1">
    <property type="nucleotide sequence ID" value="NZ_JAABOZ010000001.1"/>
</dbReference>
<sequence length="192" mass="20393">MHRRTPDGTLAAHPWVAEVEAVTLTLVSGWDLTVLGGALGIDWSTRGLATFEEVAGQQDHARGHFLVQVDEADGWLLVVEPNGHLCARPGTVAALSAGGTAVSVSWNVNAVQQFTLARAGVVVRCFDPVAYPTGGEQEQLAEELGLPFGDPDADPRPAMLTVAERITGVRLDGYRLLGAEHRTWSATGPTPH</sequence>